<proteinExistence type="predicted"/>
<reference evidence="1" key="1">
    <citation type="journal article" date="2023" name="G3 (Bethesda)">
        <title>A reference genome for the long-term kleptoplast-retaining sea slug Elysia crispata morphotype clarki.</title>
        <authorList>
            <person name="Eastman K.E."/>
            <person name="Pendleton A.L."/>
            <person name="Shaikh M.A."/>
            <person name="Suttiyut T."/>
            <person name="Ogas R."/>
            <person name="Tomko P."/>
            <person name="Gavelis G."/>
            <person name="Widhalm J.R."/>
            <person name="Wisecaver J.H."/>
        </authorList>
    </citation>
    <scope>NUCLEOTIDE SEQUENCE</scope>
    <source>
        <strain evidence="1">ECLA1</strain>
    </source>
</reference>
<keyword evidence="2" id="KW-1185">Reference proteome</keyword>
<sequence length="87" mass="9264">MWPTNIFRGQEILCVANFGKFGYTCGHLAALLSLTVHCASRVRRAASTPCDSPSGNWRGAALPADDRPGLISAELHTASTKPVGRPN</sequence>
<dbReference type="AlphaFoldDB" id="A0AAE1D6T6"/>
<organism evidence="1 2">
    <name type="scientific">Elysia crispata</name>
    <name type="common">lettuce slug</name>
    <dbReference type="NCBI Taxonomy" id="231223"/>
    <lineage>
        <taxon>Eukaryota</taxon>
        <taxon>Metazoa</taxon>
        <taxon>Spiralia</taxon>
        <taxon>Lophotrochozoa</taxon>
        <taxon>Mollusca</taxon>
        <taxon>Gastropoda</taxon>
        <taxon>Heterobranchia</taxon>
        <taxon>Euthyneura</taxon>
        <taxon>Panpulmonata</taxon>
        <taxon>Sacoglossa</taxon>
        <taxon>Placobranchoidea</taxon>
        <taxon>Plakobranchidae</taxon>
        <taxon>Elysia</taxon>
    </lineage>
</organism>
<protein>
    <submittedName>
        <fullName evidence="1">Uncharacterized protein</fullName>
    </submittedName>
</protein>
<evidence type="ECO:0000313" key="1">
    <source>
        <dbReference type="EMBL" id="KAK3759496.1"/>
    </source>
</evidence>
<accession>A0AAE1D6T6</accession>
<evidence type="ECO:0000313" key="2">
    <source>
        <dbReference type="Proteomes" id="UP001283361"/>
    </source>
</evidence>
<gene>
    <name evidence="1" type="ORF">RRG08_062643</name>
</gene>
<dbReference type="EMBL" id="JAWDGP010005120">
    <property type="protein sequence ID" value="KAK3759496.1"/>
    <property type="molecule type" value="Genomic_DNA"/>
</dbReference>
<dbReference type="Proteomes" id="UP001283361">
    <property type="component" value="Unassembled WGS sequence"/>
</dbReference>
<name>A0AAE1D6T6_9GAST</name>
<comment type="caution">
    <text evidence="1">The sequence shown here is derived from an EMBL/GenBank/DDBJ whole genome shotgun (WGS) entry which is preliminary data.</text>
</comment>